<keyword evidence="5" id="KW-1185">Reference proteome</keyword>
<dbReference type="InterPro" id="IPR015943">
    <property type="entry name" value="WD40/YVTN_repeat-like_dom_sf"/>
</dbReference>
<dbReference type="PANTHER" id="PTHR34512">
    <property type="entry name" value="CELL SURFACE PROTEIN"/>
    <property type="match status" value="1"/>
</dbReference>
<dbReference type="Proteomes" id="UP001596047">
    <property type="component" value="Unassembled WGS sequence"/>
</dbReference>
<reference evidence="5" key="1">
    <citation type="journal article" date="2019" name="Int. J. Syst. Evol. Microbiol.">
        <title>The Global Catalogue of Microorganisms (GCM) 10K type strain sequencing project: providing services to taxonomists for standard genome sequencing and annotation.</title>
        <authorList>
            <consortium name="The Broad Institute Genomics Platform"/>
            <consortium name="The Broad Institute Genome Sequencing Center for Infectious Disease"/>
            <person name="Wu L."/>
            <person name="Ma J."/>
        </authorList>
    </citation>
    <scope>NUCLEOTIDE SEQUENCE [LARGE SCALE GENOMIC DNA]</scope>
    <source>
        <strain evidence="5">CGMCC 1.3240</strain>
    </source>
</reference>
<dbReference type="InterPro" id="IPR004843">
    <property type="entry name" value="Calcineurin-like_PHP"/>
</dbReference>
<evidence type="ECO:0000259" key="1">
    <source>
        <dbReference type="Pfam" id="PF00149"/>
    </source>
</evidence>
<dbReference type="Pfam" id="PF00149">
    <property type="entry name" value="Metallophos"/>
    <property type="match status" value="1"/>
</dbReference>
<dbReference type="SUPFAM" id="SSF56300">
    <property type="entry name" value="Metallo-dependent phosphatases"/>
    <property type="match status" value="1"/>
</dbReference>
<organism evidence="4 5">
    <name type="scientific">Paenibacillus solisilvae</name>
    <dbReference type="NCBI Taxonomy" id="2486751"/>
    <lineage>
        <taxon>Bacteria</taxon>
        <taxon>Bacillati</taxon>
        <taxon>Bacillota</taxon>
        <taxon>Bacilli</taxon>
        <taxon>Bacillales</taxon>
        <taxon>Paenibacillaceae</taxon>
        <taxon>Paenibacillus</taxon>
    </lineage>
</organism>
<dbReference type="Gene3D" id="2.40.10.480">
    <property type="match status" value="1"/>
</dbReference>
<feature type="domain" description="Calcineurin-like phosphoesterase N-terminal" evidence="3">
    <location>
        <begin position="58"/>
        <end position="137"/>
    </location>
</feature>
<dbReference type="Pfam" id="PF13360">
    <property type="entry name" value="PQQ_2"/>
    <property type="match status" value="1"/>
</dbReference>
<evidence type="ECO:0000313" key="4">
    <source>
        <dbReference type="EMBL" id="MFC5653238.1"/>
    </source>
</evidence>
<dbReference type="InterPro" id="IPR029052">
    <property type="entry name" value="Metallo-depent_PP-like"/>
</dbReference>
<dbReference type="InterPro" id="IPR032285">
    <property type="entry name" value="Metallophos_N"/>
</dbReference>
<dbReference type="InterPro" id="IPR018391">
    <property type="entry name" value="PQQ_b-propeller_rpt"/>
</dbReference>
<dbReference type="Gene3D" id="3.60.21.10">
    <property type="match status" value="1"/>
</dbReference>
<name>A0ABW0W6Y8_9BACL</name>
<dbReference type="SUPFAM" id="SSF50998">
    <property type="entry name" value="Quinoprotein alcohol dehydrogenase-like"/>
    <property type="match status" value="2"/>
</dbReference>
<proteinExistence type="predicted"/>
<dbReference type="Pfam" id="PF16371">
    <property type="entry name" value="MetallophosN"/>
    <property type="match status" value="1"/>
</dbReference>
<dbReference type="EMBL" id="JBHSOW010000119">
    <property type="protein sequence ID" value="MFC5653238.1"/>
    <property type="molecule type" value="Genomic_DNA"/>
</dbReference>
<dbReference type="Pfam" id="PF17957">
    <property type="entry name" value="Big_7"/>
    <property type="match status" value="1"/>
</dbReference>
<accession>A0ABW0W6Y8</accession>
<protein>
    <submittedName>
        <fullName evidence="4">PQQ-binding-like beta-propeller repeat protein</fullName>
    </submittedName>
</protein>
<evidence type="ECO:0000259" key="3">
    <source>
        <dbReference type="Pfam" id="PF16371"/>
    </source>
</evidence>
<feature type="domain" description="Calcineurin-like phosphoesterase" evidence="1">
    <location>
        <begin position="150"/>
        <end position="329"/>
    </location>
</feature>
<evidence type="ECO:0000259" key="2">
    <source>
        <dbReference type="Pfam" id="PF13360"/>
    </source>
</evidence>
<dbReference type="SUPFAM" id="SSF117074">
    <property type="entry name" value="Hypothetical protein PA1324"/>
    <property type="match status" value="1"/>
</dbReference>
<comment type="caution">
    <text evidence="4">The sequence shown here is derived from an EMBL/GenBank/DDBJ whole genome shotgun (WGS) entry which is preliminary data.</text>
</comment>
<dbReference type="InterPro" id="IPR002372">
    <property type="entry name" value="PQQ_rpt_dom"/>
</dbReference>
<sequence length="855" mass="92752">MKLLKKTFESNKKQFRTIAVVTMTGLALAVMIKPVLAENTNAVVSGIVFVDKNGNGKQDTNEIGLKGISVSDGRTIVHTDDNGKYTFTVDTERRLTDIVFVTTPSGYSVTSNEYKVPQFYQTLGNLQPGEQREQNFALLKTPESAKENFTFAGVADVHVQAGSTNNRERFTGQLAEINRLTAEPSFIVVSGDLTNQATDAEYADYMASTATSKVPVYPAVGNHDFKSGANYAERIDRYRSYLGPEWYSYDYGNKHFITLENTNGMSEPDQLEWLKADLEQNAKRKEVVVIVHKPLNTPQTPTPADNTKQYIDLLSQYNTRMVLMGHTHVNDVDTDTIPTAKHVTTNSSAYTIDQTPNGFRVINFKGNNVENPFKMYGVEESLTIVNPAPGSEVPQGSVQLQINAYNTSSSVISAQYRIDGGAWKKLSQSNEMTWTDKWDSRKTKLGQHTVEVRVNDDGNKTWSKSSTFNVVKASQAVVPQGGANWPMFHGNAQHTGKALDELSPNLKLAWSHLTPGTILTSSPAIVDGSVYVGTRDENGSKNNSVIAVDLKTGKEKWIFKTNAQVQASPAVVDGIVYASSIRGSLYAIDSRTGKQLWVKTVGKGEVQQAWMYYSPTVADGTVYQAYSTGNGGQLMALNARTGEVLWTSKLAGGWITESSPVVEAGKVYVGADGGYIIALDAKTGLELWRKKPAGGWMHSMPAVADGMVYMGYGGGLLVALDAQTGDEKWRYTSENSDSATYIAGKTTGSSPAVTDGIVYMGFPDGYVAALDAKTGTKVWSTLTKGGIISSAAVTGNSVYIGSNDGFLHAFDKTTGLTQWSYEIGAWVASSPAISGNTLVIGAFDGNLYGFTETNK</sequence>
<dbReference type="PANTHER" id="PTHR34512:SF30">
    <property type="entry name" value="OUTER MEMBRANE PROTEIN ASSEMBLY FACTOR BAMB"/>
    <property type="match status" value="1"/>
</dbReference>
<dbReference type="InterPro" id="IPR011047">
    <property type="entry name" value="Quinoprotein_ADH-like_sf"/>
</dbReference>
<feature type="domain" description="Pyrrolo-quinoline quinone repeat" evidence="2">
    <location>
        <begin position="632"/>
        <end position="781"/>
    </location>
</feature>
<dbReference type="RefSeq" id="WP_379191894.1">
    <property type="nucleotide sequence ID" value="NZ_JBHSOW010000119.1"/>
</dbReference>
<dbReference type="Gene3D" id="2.130.10.10">
    <property type="entry name" value="YVTN repeat-like/Quinoprotein amine dehydrogenase"/>
    <property type="match status" value="2"/>
</dbReference>
<evidence type="ECO:0000313" key="5">
    <source>
        <dbReference type="Proteomes" id="UP001596047"/>
    </source>
</evidence>
<gene>
    <name evidence="4" type="ORF">ACFPYJ_29815</name>
</gene>
<dbReference type="SMART" id="SM00564">
    <property type="entry name" value="PQQ"/>
    <property type="match status" value="7"/>
</dbReference>